<dbReference type="OrthoDB" id="10423863at2759"/>
<evidence type="ECO:0000313" key="2">
    <source>
        <dbReference type="Proteomes" id="UP000691718"/>
    </source>
</evidence>
<gene>
    <name evidence="1" type="ORF">PAPOLLO_LOCUS15941</name>
</gene>
<dbReference type="EMBL" id="CAJQZP010001045">
    <property type="protein sequence ID" value="CAG5013436.1"/>
    <property type="molecule type" value="Genomic_DNA"/>
</dbReference>
<accession>A0A8S3XCX8</accession>
<organism evidence="1 2">
    <name type="scientific">Parnassius apollo</name>
    <name type="common">Apollo butterfly</name>
    <name type="synonym">Papilio apollo</name>
    <dbReference type="NCBI Taxonomy" id="110799"/>
    <lineage>
        <taxon>Eukaryota</taxon>
        <taxon>Metazoa</taxon>
        <taxon>Ecdysozoa</taxon>
        <taxon>Arthropoda</taxon>
        <taxon>Hexapoda</taxon>
        <taxon>Insecta</taxon>
        <taxon>Pterygota</taxon>
        <taxon>Neoptera</taxon>
        <taxon>Endopterygota</taxon>
        <taxon>Lepidoptera</taxon>
        <taxon>Glossata</taxon>
        <taxon>Ditrysia</taxon>
        <taxon>Papilionoidea</taxon>
        <taxon>Papilionidae</taxon>
        <taxon>Parnassiinae</taxon>
        <taxon>Parnassini</taxon>
        <taxon>Parnassius</taxon>
        <taxon>Parnassius</taxon>
    </lineage>
</organism>
<proteinExistence type="predicted"/>
<comment type="caution">
    <text evidence="1">The sequence shown here is derived from an EMBL/GenBank/DDBJ whole genome shotgun (WGS) entry which is preliminary data.</text>
</comment>
<reference evidence="1" key="1">
    <citation type="submission" date="2021-04" db="EMBL/GenBank/DDBJ databases">
        <authorList>
            <person name="Tunstrom K."/>
        </authorList>
    </citation>
    <scope>NUCLEOTIDE SEQUENCE</scope>
</reference>
<protein>
    <submittedName>
        <fullName evidence="1">(apollo) hypothetical protein</fullName>
    </submittedName>
</protein>
<dbReference type="AlphaFoldDB" id="A0A8S3XCX8"/>
<evidence type="ECO:0000313" key="1">
    <source>
        <dbReference type="EMBL" id="CAG5013436.1"/>
    </source>
</evidence>
<sequence length="218" mass="25011">MITMQRSTRLLDPSEPRICLFDISSHVNGSLVEIAMDDEAIQNHLNLNVSEFEDDDGDDDIDNVITIDLRAENVNRTIQQNRLLILKVSLLFQVLRFLILLLREGGAYSVEVAVVVEEFLRFLEQVVEEEVHLVGDCTSKWKLKITRILAMTMDNLEKTKNSLDLNALDQLYRFPAPVQELMVHSICRRLEKFKTGAEDQDITRKAQLYPRSATFTCA</sequence>
<name>A0A8S3XCX8_PARAO</name>
<keyword evidence="2" id="KW-1185">Reference proteome</keyword>
<dbReference type="Proteomes" id="UP000691718">
    <property type="component" value="Unassembled WGS sequence"/>
</dbReference>